<sequence>MHGKRLGEFFFLTGTLCSWYGLMSVYVSRKLSYEQDRLPAISALAKSVCDHFSDQKYLAGLWASDLHRGLFWAQNSWMEFEDYYKPQPHGYVAPSWSWARRPTPFIWICGVNQHKAHFRLEFTLHGADISHDPLNPYGQVSEGRIFVSAKVFKLPVDKTGKARVNKAGEARVLAFILVFNYNLWSENGEYIAHLFLDWDSYSALHDDSDYPRGPIDQLSMVLITSTSPNNPTMFRGRDTTDPKIVLGILVRPVAGTEGDYERLGLWYSENKGLGGKKFWQDIPLQDLTLV</sequence>
<evidence type="ECO:0000313" key="2">
    <source>
        <dbReference type="Proteomes" id="UP000177798"/>
    </source>
</evidence>
<dbReference type="VEuPathDB" id="FungiDB:sscle_03g029600"/>
<evidence type="ECO:0000313" key="1">
    <source>
        <dbReference type="EMBL" id="APA08190.1"/>
    </source>
</evidence>
<proteinExistence type="predicted"/>
<organism evidence="1 2">
    <name type="scientific">Sclerotinia sclerotiorum (strain ATCC 18683 / 1980 / Ss-1)</name>
    <name type="common">White mold</name>
    <name type="synonym">Whetzelinia sclerotiorum</name>
    <dbReference type="NCBI Taxonomy" id="665079"/>
    <lineage>
        <taxon>Eukaryota</taxon>
        <taxon>Fungi</taxon>
        <taxon>Dikarya</taxon>
        <taxon>Ascomycota</taxon>
        <taxon>Pezizomycotina</taxon>
        <taxon>Leotiomycetes</taxon>
        <taxon>Helotiales</taxon>
        <taxon>Sclerotiniaceae</taxon>
        <taxon>Sclerotinia</taxon>
    </lineage>
</organism>
<dbReference type="PANTHER" id="PTHR33112">
    <property type="entry name" value="DOMAIN PROTEIN, PUTATIVE-RELATED"/>
    <property type="match status" value="1"/>
</dbReference>
<dbReference type="KEGG" id="ssl:SS1G_00112"/>
<dbReference type="Proteomes" id="UP000177798">
    <property type="component" value="Chromosome 3"/>
</dbReference>
<dbReference type="EMBL" id="CP017816">
    <property type="protein sequence ID" value="APA08190.1"/>
    <property type="molecule type" value="Genomic_DNA"/>
</dbReference>
<dbReference type="OrthoDB" id="3540829at2759"/>
<evidence type="ECO:0008006" key="3">
    <source>
        <dbReference type="Google" id="ProtNLM"/>
    </source>
</evidence>
<name>A0A1D9PZR8_SCLS1</name>
<accession>A0A1D9PZR8</accession>
<dbReference type="OMA" id="NAAWRTR"/>
<dbReference type="PANTHER" id="PTHR33112:SF16">
    <property type="entry name" value="HETEROKARYON INCOMPATIBILITY DOMAIN-CONTAINING PROTEIN"/>
    <property type="match status" value="1"/>
</dbReference>
<reference evidence="2" key="1">
    <citation type="journal article" date="2017" name="Genome Biol. Evol.">
        <title>The complete genome sequence of the phytopathogenic fungus Sclerotinia sclerotiorum reveals insights into the genome architecture of broad host range pathogens.</title>
        <authorList>
            <person name="Derbyshire M."/>
            <person name="Denton-Giles M."/>
            <person name="Hegedus D."/>
            <person name="Seifbarghy S."/>
            <person name="Rollins J."/>
            <person name="van Kan J."/>
            <person name="Seidl M.F."/>
            <person name="Faino L."/>
            <person name="Mbengue M."/>
            <person name="Navaud O."/>
            <person name="Raffaele S."/>
            <person name="Hammond-Kosack K."/>
            <person name="Heard S."/>
            <person name="Oliver R."/>
        </authorList>
    </citation>
    <scope>NUCLEOTIDE SEQUENCE [LARGE SCALE GENOMIC DNA]</scope>
    <source>
        <strain evidence="2">ATCC 18683 / 1980 / Ss-1</strain>
    </source>
</reference>
<dbReference type="RefSeq" id="XP_001598026.1">
    <property type="nucleotide sequence ID" value="XM_001597976.1"/>
</dbReference>
<dbReference type="AlphaFoldDB" id="A0A1D9PZR8"/>
<protein>
    <recommendedName>
        <fullName evidence="3">Heterokaryon incompatibility domain-containing protein</fullName>
    </recommendedName>
</protein>
<gene>
    <name evidence="1" type="ORF">sscle_03g029600</name>
</gene>